<reference evidence="2 3" key="1">
    <citation type="submission" date="2018-03" db="EMBL/GenBank/DDBJ databases">
        <title>Genomic Encyclopedia of Archaeal and Bacterial Type Strains, Phase II (KMG-II): from individual species to whole genera.</title>
        <authorList>
            <person name="Goeker M."/>
        </authorList>
    </citation>
    <scope>NUCLEOTIDE SEQUENCE [LARGE SCALE GENOMIC DNA]</scope>
    <source>
        <strain evidence="2 3">ATCC BAA-1496</strain>
    </source>
</reference>
<accession>A0A2T0TYP3</accession>
<proteinExistence type="predicted"/>
<organism evidence="2 3">
    <name type="scientific">Knoellia remsis</name>
    <dbReference type="NCBI Taxonomy" id="407159"/>
    <lineage>
        <taxon>Bacteria</taxon>
        <taxon>Bacillati</taxon>
        <taxon>Actinomycetota</taxon>
        <taxon>Actinomycetes</taxon>
        <taxon>Micrococcales</taxon>
        <taxon>Intrasporangiaceae</taxon>
        <taxon>Knoellia</taxon>
    </lineage>
</organism>
<evidence type="ECO:0000259" key="1">
    <source>
        <dbReference type="PROSITE" id="PS50093"/>
    </source>
</evidence>
<evidence type="ECO:0000313" key="2">
    <source>
        <dbReference type="EMBL" id="PRY50794.1"/>
    </source>
</evidence>
<name>A0A2T0TYP3_9MICO</name>
<comment type="caution">
    <text evidence="2">The sequence shown here is derived from an EMBL/GenBank/DDBJ whole genome shotgun (WGS) entry which is preliminary data.</text>
</comment>
<protein>
    <recommendedName>
        <fullName evidence="1">PKD domain-containing protein</fullName>
    </recommendedName>
</protein>
<dbReference type="PROSITE" id="PS50093">
    <property type="entry name" value="PKD"/>
    <property type="match status" value="1"/>
</dbReference>
<evidence type="ECO:0000313" key="3">
    <source>
        <dbReference type="Proteomes" id="UP000237822"/>
    </source>
</evidence>
<feature type="domain" description="PKD" evidence="1">
    <location>
        <begin position="116"/>
        <end position="161"/>
    </location>
</feature>
<dbReference type="AlphaFoldDB" id="A0A2T0TYP3"/>
<dbReference type="InterPro" id="IPR000601">
    <property type="entry name" value="PKD_dom"/>
</dbReference>
<dbReference type="Proteomes" id="UP000237822">
    <property type="component" value="Unassembled WGS sequence"/>
</dbReference>
<dbReference type="EMBL" id="PVTI01000038">
    <property type="protein sequence ID" value="PRY50794.1"/>
    <property type="molecule type" value="Genomic_DNA"/>
</dbReference>
<keyword evidence="3" id="KW-1185">Reference proteome</keyword>
<gene>
    <name evidence="2" type="ORF">BCF74_13816</name>
</gene>
<sequence length="208" mass="22638">MTACQYRQPPSDEILYYVWRRPKDLSAGWTFAGQSCGGLDTPAPAPPPVPTAGQILTAFKALPFAKPTVNIQPEGDVTLVNLPTYYEAQWPATGLKPGDISKPLQLLSWSIEFRIDPAAYNYSFGDGTESGWTEDQGGPYPEGTVRHTYKDTGEGPVKVDAQLTGSYRVNGGANWIPLDGFADLQDEPVTTITVREAKARLYGPNASR</sequence>